<dbReference type="EMBL" id="QPIW01000005">
    <property type="protein sequence ID" value="RDB06405.1"/>
    <property type="molecule type" value="Genomic_DNA"/>
</dbReference>
<gene>
    <name evidence="1" type="ORF">DVG78_09110</name>
</gene>
<accession>A0A369IDR3</accession>
<keyword evidence="2" id="KW-1185">Reference proteome</keyword>
<dbReference type="AlphaFoldDB" id="A0A369IDR3"/>
<sequence>MTELQKNSRNHIMDFFYTLASNERQIGYKRSVPFVHIPYELIAQWDGFYKYHQNQKWFREIWNENELKWLRDFDNKFNVSLDILSKDIPDIPEILENIHWLQIVQLAKETLDKFTNQ</sequence>
<dbReference type="Proteomes" id="UP000253141">
    <property type="component" value="Unassembled WGS sequence"/>
</dbReference>
<evidence type="ECO:0000313" key="2">
    <source>
        <dbReference type="Proteomes" id="UP000253141"/>
    </source>
</evidence>
<evidence type="ECO:0000313" key="1">
    <source>
        <dbReference type="EMBL" id="RDB06405.1"/>
    </source>
</evidence>
<name>A0A369IDR3_9BACT</name>
<comment type="caution">
    <text evidence="1">The sequence shown here is derived from an EMBL/GenBank/DDBJ whole genome shotgun (WGS) entry which is preliminary data.</text>
</comment>
<dbReference type="OrthoDB" id="8454595at2"/>
<proteinExistence type="predicted"/>
<reference evidence="1 2" key="1">
    <citation type="submission" date="2018-07" db="EMBL/GenBank/DDBJ databases">
        <title>Genome analysis of Runella aurantiaca.</title>
        <authorList>
            <person name="Yang X."/>
        </authorList>
    </citation>
    <scope>NUCLEOTIDE SEQUENCE [LARGE SCALE GENOMIC DNA]</scope>
    <source>
        <strain evidence="1 2">YX9</strain>
    </source>
</reference>
<protein>
    <submittedName>
        <fullName evidence="1">Uncharacterized protein</fullName>
    </submittedName>
</protein>
<dbReference type="RefSeq" id="WP_114460776.1">
    <property type="nucleotide sequence ID" value="NZ_QPIW01000005.1"/>
</dbReference>
<organism evidence="1 2">
    <name type="scientific">Runella aurantiaca</name>
    <dbReference type="NCBI Taxonomy" id="2282308"/>
    <lineage>
        <taxon>Bacteria</taxon>
        <taxon>Pseudomonadati</taxon>
        <taxon>Bacteroidota</taxon>
        <taxon>Cytophagia</taxon>
        <taxon>Cytophagales</taxon>
        <taxon>Spirosomataceae</taxon>
        <taxon>Runella</taxon>
    </lineage>
</organism>